<accession>A0A1G4G3W6</accession>
<name>A0A1G4G3W6_9BACT</name>
<evidence type="ECO:0000313" key="1">
    <source>
        <dbReference type="EMBL" id="SCM55446.1"/>
    </source>
</evidence>
<organism evidence="1 2">
    <name type="scientific">Petrimonas mucosa</name>
    <dbReference type="NCBI Taxonomy" id="1642646"/>
    <lineage>
        <taxon>Bacteria</taxon>
        <taxon>Pseudomonadati</taxon>
        <taxon>Bacteroidota</taxon>
        <taxon>Bacteroidia</taxon>
        <taxon>Bacteroidales</taxon>
        <taxon>Dysgonomonadaceae</taxon>
        <taxon>Petrimonas</taxon>
    </lineage>
</organism>
<protein>
    <submittedName>
        <fullName evidence="1">Uncharacterized protein</fullName>
    </submittedName>
</protein>
<keyword evidence="2" id="KW-1185">Reference proteome</keyword>
<evidence type="ECO:0000313" key="2">
    <source>
        <dbReference type="Proteomes" id="UP000178485"/>
    </source>
</evidence>
<dbReference type="Proteomes" id="UP000178485">
    <property type="component" value="Chromosome i"/>
</dbReference>
<dbReference type="RefSeq" id="WP_143102592.1">
    <property type="nucleotide sequence ID" value="NZ_JBMNSM010000149.1"/>
</dbReference>
<dbReference type="KEGG" id="pmuc:ING2E5A_0373"/>
<gene>
    <name evidence="1" type="ORF">ING2E5A_0373</name>
</gene>
<sequence>MKKGIDICIASLILLLFYSVEGRAQSGSYLIEKGSEYALWWSVGTYKVNRSKSIQELACVRGF</sequence>
<dbReference type="EMBL" id="LT608328">
    <property type="protein sequence ID" value="SCM55446.1"/>
    <property type="molecule type" value="Genomic_DNA"/>
</dbReference>
<dbReference type="AlphaFoldDB" id="A0A1G4G3W6"/>
<proteinExistence type="predicted"/>
<reference evidence="1 2" key="1">
    <citation type="submission" date="2016-08" db="EMBL/GenBank/DDBJ databases">
        <authorList>
            <person name="Seilhamer J.J."/>
        </authorList>
    </citation>
    <scope>NUCLEOTIDE SEQUENCE [LARGE SCALE GENOMIC DNA]</scope>
    <source>
        <strain evidence="1">ING2-E5A</strain>
    </source>
</reference>